<dbReference type="PANTHER" id="PTHR42922:SF1">
    <property type="entry name" value="PHOSPHATE TRANSPORT SYSTEM PERMEASE PROTEIN PSTA"/>
    <property type="match status" value="1"/>
</dbReference>
<keyword evidence="14" id="KW-1185">Reference proteome</keyword>
<comment type="subcellular location">
    <subcellularLocation>
        <location evidence="2 10">Cell membrane</location>
        <topology evidence="2 10">Multi-pass membrane protein</topology>
    </subcellularLocation>
</comment>
<feature type="transmembrane region" description="Helical" evidence="10">
    <location>
        <begin position="239"/>
        <end position="256"/>
    </location>
</feature>
<dbReference type="EMBL" id="JAPDDP010000119">
    <property type="protein sequence ID" value="MDA0185520.1"/>
    <property type="molecule type" value="Genomic_DNA"/>
</dbReference>
<evidence type="ECO:0000256" key="1">
    <source>
        <dbReference type="ARBA" id="ARBA00003510"/>
    </source>
</evidence>
<dbReference type="PROSITE" id="PS50928">
    <property type="entry name" value="ABC_TM1"/>
    <property type="match status" value="1"/>
</dbReference>
<evidence type="ECO:0000256" key="7">
    <source>
        <dbReference type="ARBA" id="ARBA00022692"/>
    </source>
</evidence>
<feature type="transmembrane region" description="Helical" evidence="10">
    <location>
        <begin position="359"/>
        <end position="381"/>
    </location>
</feature>
<feature type="transmembrane region" description="Helical" evidence="10">
    <location>
        <begin position="84"/>
        <end position="105"/>
    </location>
</feature>
<gene>
    <name evidence="13" type="primary">pstA</name>
    <name evidence="13" type="ORF">OJ997_34765</name>
</gene>
<dbReference type="Gene3D" id="1.10.3720.10">
    <property type="entry name" value="MetI-like"/>
    <property type="match status" value="1"/>
</dbReference>
<dbReference type="Pfam" id="PF00528">
    <property type="entry name" value="BPD_transp_1"/>
    <property type="match status" value="1"/>
</dbReference>
<organism evidence="13 14">
    <name type="scientific">Solirubrobacter phytolaccae</name>
    <dbReference type="NCBI Taxonomy" id="1404360"/>
    <lineage>
        <taxon>Bacteria</taxon>
        <taxon>Bacillati</taxon>
        <taxon>Actinomycetota</taxon>
        <taxon>Thermoleophilia</taxon>
        <taxon>Solirubrobacterales</taxon>
        <taxon>Solirubrobacteraceae</taxon>
        <taxon>Solirubrobacter</taxon>
    </lineage>
</organism>
<evidence type="ECO:0000313" key="13">
    <source>
        <dbReference type="EMBL" id="MDA0185520.1"/>
    </source>
</evidence>
<evidence type="ECO:0000256" key="4">
    <source>
        <dbReference type="ARBA" id="ARBA00022448"/>
    </source>
</evidence>
<dbReference type="CDD" id="cd06261">
    <property type="entry name" value="TM_PBP2"/>
    <property type="match status" value="1"/>
</dbReference>
<sequence>MSTEPTEREHVTEPTPQDRPAARSLAANAQAHAVEAPVGEQPTRVRPPVQVAGTVLPWWAPWGIVAGVAVLVAALLSISGFNLALWVVATVVVGGIAQYVVSRVVEGPRRATDRGVTYAVVAAFALALTPLVSLLYTVVSRGAARFDSTFFTWSMRGVIGEGGGAVHAIYGTLIITGCAAVISVPIGILAAIYLQEYGQGRLKRALTFFVDVMTGIPSIVAGLFAFALFSIFFGPGIRLGIMGAVALAVLMIPIVVRSTEEMLRIVPNSLREASYALGVPKWRTIVKVVLPTALGGIVTGVVLAIARIIGETAPLLITTGVVASVNTNPFDGRMQNLAVFAFSSYKSPGVPPEPSIDRAWTAALVLILIVMILNVGARFIYRRFGTEIR</sequence>
<feature type="transmembrane region" description="Helical" evidence="10">
    <location>
        <begin position="206"/>
        <end position="233"/>
    </location>
</feature>
<keyword evidence="9 10" id="KW-0472">Membrane</keyword>
<protein>
    <recommendedName>
        <fullName evidence="10">Phosphate transport system permease protein PstA</fullName>
    </recommendedName>
</protein>
<evidence type="ECO:0000256" key="2">
    <source>
        <dbReference type="ARBA" id="ARBA00004651"/>
    </source>
</evidence>
<reference evidence="13" key="1">
    <citation type="submission" date="2022-10" db="EMBL/GenBank/DDBJ databases">
        <title>The WGS of Solirubrobacter phytolaccae KCTC 29190.</title>
        <authorList>
            <person name="Jiang Z."/>
        </authorList>
    </citation>
    <scope>NUCLEOTIDE SEQUENCE</scope>
    <source>
        <strain evidence="13">KCTC 29190</strain>
    </source>
</reference>
<dbReference type="GO" id="GO:0005886">
    <property type="term" value="C:plasma membrane"/>
    <property type="evidence" value="ECO:0007669"/>
    <property type="project" value="UniProtKB-SubCell"/>
</dbReference>
<dbReference type="PANTHER" id="PTHR42922">
    <property type="entry name" value="PHOSPHATE TRANSPORT SYSTEM PERMEASE PROTEIN PSTA"/>
    <property type="match status" value="1"/>
</dbReference>
<feature type="compositionally biased region" description="Basic and acidic residues" evidence="11">
    <location>
        <begin position="1"/>
        <end position="12"/>
    </location>
</feature>
<keyword evidence="5 10" id="KW-1003">Cell membrane</keyword>
<dbReference type="InterPro" id="IPR005672">
    <property type="entry name" value="Phosphate_PstA"/>
</dbReference>
<evidence type="ECO:0000256" key="9">
    <source>
        <dbReference type="ARBA" id="ARBA00023136"/>
    </source>
</evidence>
<comment type="caution">
    <text evidence="13">The sequence shown here is derived from an EMBL/GenBank/DDBJ whole genome shotgun (WGS) entry which is preliminary data.</text>
</comment>
<dbReference type="SUPFAM" id="SSF161098">
    <property type="entry name" value="MetI-like"/>
    <property type="match status" value="1"/>
</dbReference>
<evidence type="ECO:0000256" key="3">
    <source>
        <dbReference type="ARBA" id="ARBA00007069"/>
    </source>
</evidence>
<dbReference type="GO" id="GO:0035435">
    <property type="term" value="P:phosphate ion transmembrane transport"/>
    <property type="evidence" value="ECO:0007669"/>
    <property type="project" value="InterPro"/>
</dbReference>
<proteinExistence type="inferred from homology"/>
<feature type="transmembrane region" description="Helical" evidence="10">
    <location>
        <begin position="168"/>
        <end position="194"/>
    </location>
</feature>
<evidence type="ECO:0000256" key="5">
    <source>
        <dbReference type="ARBA" id="ARBA00022475"/>
    </source>
</evidence>
<feature type="region of interest" description="Disordered" evidence="11">
    <location>
        <begin position="1"/>
        <end position="26"/>
    </location>
</feature>
<keyword evidence="8 10" id="KW-1133">Transmembrane helix</keyword>
<comment type="similarity">
    <text evidence="3 10">Belongs to the binding-protein-dependent transport system permease family. CysTW subfamily.</text>
</comment>
<feature type="transmembrane region" description="Helical" evidence="10">
    <location>
        <begin position="117"/>
        <end position="139"/>
    </location>
</feature>
<keyword evidence="6" id="KW-0592">Phosphate transport</keyword>
<dbReference type="RefSeq" id="WP_270030026.1">
    <property type="nucleotide sequence ID" value="NZ_JAPDDP010000119.1"/>
</dbReference>
<evidence type="ECO:0000256" key="6">
    <source>
        <dbReference type="ARBA" id="ARBA00022592"/>
    </source>
</evidence>
<dbReference type="Proteomes" id="UP001147653">
    <property type="component" value="Unassembled WGS sequence"/>
</dbReference>
<name>A0A9X3NIG4_9ACTN</name>
<comment type="function">
    <text evidence="1">Part of the binding-protein-dependent transport system for phosphate; probably responsible for the translocation of the substrate across the membrane.</text>
</comment>
<dbReference type="InterPro" id="IPR051408">
    <property type="entry name" value="Phosphate_transprt_permease"/>
</dbReference>
<feature type="domain" description="ABC transmembrane type-1" evidence="12">
    <location>
        <begin position="169"/>
        <end position="377"/>
    </location>
</feature>
<evidence type="ECO:0000256" key="11">
    <source>
        <dbReference type="SAM" id="MobiDB-lite"/>
    </source>
</evidence>
<dbReference type="GO" id="GO:0005315">
    <property type="term" value="F:phosphate transmembrane transporter activity"/>
    <property type="evidence" value="ECO:0007669"/>
    <property type="project" value="InterPro"/>
</dbReference>
<accession>A0A9X3NIG4</accession>
<feature type="transmembrane region" description="Helical" evidence="10">
    <location>
        <begin position="288"/>
        <end position="309"/>
    </location>
</feature>
<evidence type="ECO:0000256" key="8">
    <source>
        <dbReference type="ARBA" id="ARBA00022989"/>
    </source>
</evidence>
<dbReference type="AlphaFoldDB" id="A0A9X3NIG4"/>
<dbReference type="NCBIfam" id="TIGR00974">
    <property type="entry name" value="3a0107s02c"/>
    <property type="match status" value="1"/>
</dbReference>
<evidence type="ECO:0000259" key="12">
    <source>
        <dbReference type="PROSITE" id="PS50928"/>
    </source>
</evidence>
<keyword evidence="7 10" id="KW-0812">Transmembrane</keyword>
<evidence type="ECO:0000313" key="14">
    <source>
        <dbReference type="Proteomes" id="UP001147653"/>
    </source>
</evidence>
<feature type="transmembrane region" description="Helical" evidence="10">
    <location>
        <begin position="56"/>
        <end position="78"/>
    </location>
</feature>
<dbReference type="InterPro" id="IPR035906">
    <property type="entry name" value="MetI-like_sf"/>
</dbReference>
<dbReference type="InterPro" id="IPR000515">
    <property type="entry name" value="MetI-like"/>
</dbReference>
<evidence type="ECO:0000256" key="10">
    <source>
        <dbReference type="RuleBase" id="RU363043"/>
    </source>
</evidence>
<keyword evidence="4" id="KW-0813">Transport</keyword>